<keyword evidence="2" id="KW-1185">Reference proteome</keyword>
<evidence type="ECO:0000313" key="2">
    <source>
        <dbReference type="Proteomes" id="UP000234474"/>
    </source>
</evidence>
<dbReference type="OMA" id="WNIRERS"/>
<dbReference type="EMBL" id="MSZS01000007">
    <property type="protein sequence ID" value="PKX90582.1"/>
    <property type="molecule type" value="Genomic_DNA"/>
</dbReference>
<dbReference type="OrthoDB" id="5427059at2759"/>
<evidence type="ECO:0000313" key="1">
    <source>
        <dbReference type="EMBL" id="PKX90582.1"/>
    </source>
</evidence>
<protein>
    <recommendedName>
        <fullName evidence="3">F-box domain-containing protein</fullName>
    </recommendedName>
</protein>
<sequence>MMMMTTTKPSLEGLPVELQICILFRLQDLDSLRSLVLASPAYYQAYHLVRDELLLSILRCSRDDLVDAADAVAAVRSKGLYACELSNRERIIALLDSRRRSKEIRYLGLLSGPFPDEPANVEETIQLLHLHRRATFLLDDYLRTARCPEWMPTEKWKNEILPLRLSRTEQRRFFRAFYRMQIWGNIFAHIELPLGAGRPKEENYWFSPPEGVPPVFEDDEVWRLFFGTMAPWEVDEIACFWRHCYHRWAEPYFEASDNFLSYGVTFICDMPPDEKPPLTRFWDDCDDLKRREDDNRESLACMGPSFLVKMLRERNARARRDLVIANAISFHHFFEDFWSGMDFAMQGALPLLYPADRFNFGTDFDGLKEFLNTLPQHERPNVAWSQLWLGEGQEYSEVFVDMFSFSSSYSCWDWGFALWSDERLIEWGALDQPCIRR</sequence>
<gene>
    <name evidence="1" type="ORF">P174DRAFT_394175</name>
</gene>
<name>A0A2I1BYX8_ASPN1</name>
<dbReference type="VEuPathDB" id="FungiDB:P174DRAFT_394175"/>
<reference evidence="2" key="1">
    <citation type="journal article" date="2018" name="Proc. Natl. Acad. Sci. U.S.A.">
        <title>Linking secondary metabolites to gene clusters through genome sequencing of six diverse Aspergillus species.</title>
        <authorList>
            <person name="Kaerboelling I."/>
            <person name="Vesth T.C."/>
            <person name="Frisvad J.C."/>
            <person name="Nybo J.L."/>
            <person name="Theobald S."/>
            <person name="Kuo A."/>
            <person name="Bowyer P."/>
            <person name="Matsuda Y."/>
            <person name="Mondo S."/>
            <person name="Lyhne E.K."/>
            <person name="Kogle M.E."/>
            <person name="Clum A."/>
            <person name="Lipzen A."/>
            <person name="Salamov A."/>
            <person name="Ngan C.Y."/>
            <person name="Daum C."/>
            <person name="Chiniquy J."/>
            <person name="Barry K."/>
            <person name="LaButti K."/>
            <person name="Haridas S."/>
            <person name="Simmons B.A."/>
            <person name="Magnuson J.K."/>
            <person name="Mortensen U.H."/>
            <person name="Larsen T.O."/>
            <person name="Grigoriev I.V."/>
            <person name="Baker S.E."/>
            <person name="Andersen M.R."/>
        </authorList>
    </citation>
    <scope>NUCLEOTIDE SEQUENCE [LARGE SCALE GENOMIC DNA]</scope>
    <source>
        <strain evidence="2">IBT 16806</strain>
    </source>
</reference>
<proteinExistence type="predicted"/>
<dbReference type="Proteomes" id="UP000234474">
    <property type="component" value="Unassembled WGS sequence"/>
</dbReference>
<dbReference type="GeneID" id="36530950"/>
<evidence type="ECO:0008006" key="3">
    <source>
        <dbReference type="Google" id="ProtNLM"/>
    </source>
</evidence>
<organism evidence="1 2">
    <name type="scientific">Aspergillus novofumigatus (strain IBT 16806)</name>
    <dbReference type="NCBI Taxonomy" id="1392255"/>
    <lineage>
        <taxon>Eukaryota</taxon>
        <taxon>Fungi</taxon>
        <taxon>Dikarya</taxon>
        <taxon>Ascomycota</taxon>
        <taxon>Pezizomycotina</taxon>
        <taxon>Eurotiomycetes</taxon>
        <taxon>Eurotiomycetidae</taxon>
        <taxon>Eurotiales</taxon>
        <taxon>Aspergillaceae</taxon>
        <taxon>Aspergillus</taxon>
        <taxon>Aspergillus subgen. Fumigati</taxon>
    </lineage>
</organism>
<dbReference type="AlphaFoldDB" id="A0A2I1BYX8"/>
<dbReference type="RefSeq" id="XP_024679177.1">
    <property type="nucleotide sequence ID" value="XM_024823625.1"/>
</dbReference>
<accession>A0A2I1BYX8</accession>
<comment type="caution">
    <text evidence="1">The sequence shown here is derived from an EMBL/GenBank/DDBJ whole genome shotgun (WGS) entry which is preliminary data.</text>
</comment>